<evidence type="ECO:0000256" key="1">
    <source>
        <dbReference type="SAM" id="Phobius"/>
    </source>
</evidence>
<reference evidence="2 3" key="1">
    <citation type="journal article" date="2019" name="Nat. Ecol. Evol.">
        <title>Megaphylogeny resolves global patterns of mushroom evolution.</title>
        <authorList>
            <person name="Varga T."/>
            <person name="Krizsan K."/>
            <person name="Foldi C."/>
            <person name="Dima B."/>
            <person name="Sanchez-Garcia M."/>
            <person name="Sanchez-Ramirez S."/>
            <person name="Szollosi G.J."/>
            <person name="Szarkandi J.G."/>
            <person name="Papp V."/>
            <person name="Albert L."/>
            <person name="Andreopoulos W."/>
            <person name="Angelini C."/>
            <person name="Antonin V."/>
            <person name="Barry K.W."/>
            <person name="Bougher N.L."/>
            <person name="Buchanan P."/>
            <person name="Buyck B."/>
            <person name="Bense V."/>
            <person name="Catcheside P."/>
            <person name="Chovatia M."/>
            <person name="Cooper J."/>
            <person name="Damon W."/>
            <person name="Desjardin D."/>
            <person name="Finy P."/>
            <person name="Geml J."/>
            <person name="Haridas S."/>
            <person name="Hughes K."/>
            <person name="Justo A."/>
            <person name="Karasinski D."/>
            <person name="Kautmanova I."/>
            <person name="Kiss B."/>
            <person name="Kocsube S."/>
            <person name="Kotiranta H."/>
            <person name="LaButti K.M."/>
            <person name="Lechner B.E."/>
            <person name="Liimatainen K."/>
            <person name="Lipzen A."/>
            <person name="Lukacs Z."/>
            <person name="Mihaltcheva S."/>
            <person name="Morgado L.N."/>
            <person name="Niskanen T."/>
            <person name="Noordeloos M.E."/>
            <person name="Ohm R.A."/>
            <person name="Ortiz-Santana B."/>
            <person name="Ovrebo C."/>
            <person name="Racz N."/>
            <person name="Riley R."/>
            <person name="Savchenko A."/>
            <person name="Shiryaev A."/>
            <person name="Soop K."/>
            <person name="Spirin V."/>
            <person name="Szebenyi C."/>
            <person name="Tomsovsky M."/>
            <person name="Tulloss R.E."/>
            <person name="Uehling J."/>
            <person name="Grigoriev I.V."/>
            <person name="Vagvolgyi C."/>
            <person name="Papp T."/>
            <person name="Martin F.M."/>
            <person name="Miettinen O."/>
            <person name="Hibbett D.S."/>
            <person name="Nagy L.G."/>
        </authorList>
    </citation>
    <scope>NUCLEOTIDE SEQUENCE [LARGE SCALE GENOMIC DNA]</scope>
    <source>
        <strain evidence="2 3">HHB13444</strain>
    </source>
</reference>
<name>A0A5C3PX98_9APHY</name>
<accession>A0A5C3PX98</accession>
<feature type="transmembrane region" description="Helical" evidence="1">
    <location>
        <begin position="20"/>
        <end position="42"/>
    </location>
</feature>
<proteinExistence type="predicted"/>
<keyword evidence="1" id="KW-0472">Membrane</keyword>
<protein>
    <submittedName>
        <fullName evidence="2">Uncharacterized protein</fullName>
    </submittedName>
</protein>
<keyword evidence="1" id="KW-0812">Transmembrane</keyword>
<keyword evidence="3" id="KW-1185">Reference proteome</keyword>
<feature type="transmembrane region" description="Helical" evidence="1">
    <location>
        <begin position="107"/>
        <end position="130"/>
    </location>
</feature>
<dbReference type="EMBL" id="ML210982">
    <property type="protein sequence ID" value="TFK93389.1"/>
    <property type="molecule type" value="Genomic_DNA"/>
</dbReference>
<feature type="transmembrane region" description="Helical" evidence="1">
    <location>
        <begin position="54"/>
        <end position="87"/>
    </location>
</feature>
<dbReference type="Proteomes" id="UP000308197">
    <property type="component" value="Unassembled WGS sequence"/>
</dbReference>
<keyword evidence="1" id="KW-1133">Transmembrane helix</keyword>
<organism evidence="2 3">
    <name type="scientific">Polyporus arcularius HHB13444</name>
    <dbReference type="NCBI Taxonomy" id="1314778"/>
    <lineage>
        <taxon>Eukaryota</taxon>
        <taxon>Fungi</taxon>
        <taxon>Dikarya</taxon>
        <taxon>Basidiomycota</taxon>
        <taxon>Agaricomycotina</taxon>
        <taxon>Agaricomycetes</taxon>
        <taxon>Polyporales</taxon>
        <taxon>Polyporaceae</taxon>
        <taxon>Polyporus</taxon>
    </lineage>
</organism>
<dbReference type="InParanoid" id="A0A5C3PX98"/>
<dbReference type="AlphaFoldDB" id="A0A5C3PX98"/>
<evidence type="ECO:0000313" key="3">
    <source>
        <dbReference type="Proteomes" id="UP000308197"/>
    </source>
</evidence>
<gene>
    <name evidence="2" type="ORF">K466DRAFT_580977</name>
</gene>
<feature type="transmembrane region" description="Helical" evidence="1">
    <location>
        <begin position="151"/>
        <end position="170"/>
    </location>
</feature>
<sequence length="175" mass="19125">MNYDRLPNALDKPDAYPGIVWTLAIVAVAGSIGDLILQGMICRRILRLSNRGWVPLLVLIILSVASAIINLHLPAIILSGTLCYLLSIQDQNTLRLRMVNGILSASAYVVSIGALAPLCLITSVILNTSLARSAERALQFAMLYNPVVQKLYFNAVLAALIRSWNALVLLEVEMR</sequence>
<evidence type="ECO:0000313" key="2">
    <source>
        <dbReference type="EMBL" id="TFK93389.1"/>
    </source>
</evidence>